<proteinExistence type="predicted"/>
<dbReference type="EMBL" id="PUFN01000007">
    <property type="protein sequence ID" value="TDG73793.1"/>
    <property type="molecule type" value="Genomic_DNA"/>
</dbReference>
<dbReference type="EMBL" id="DYWC01000191">
    <property type="protein sequence ID" value="HJF87405.1"/>
    <property type="molecule type" value="Genomic_DNA"/>
</dbReference>
<protein>
    <submittedName>
        <fullName evidence="3">Uncharacterized protein</fullName>
    </submittedName>
</protein>
<keyword evidence="1" id="KW-0472">Membrane</keyword>
<reference evidence="2" key="3">
    <citation type="journal article" date="2021" name="PeerJ">
        <title>Extensive microbial diversity within the chicken gut microbiome revealed by metagenomics and culture.</title>
        <authorList>
            <person name="Gilroy R."/>
            <person name="Ravi A."/>
            <person name="Getino M."/>
            <person name="Pursley I."/>
            <person name="Horton D.L."/>
            <person name="Alikhan N.F."/>
            <person name="Baker D."/>
            <person name="Gharbi K."/>
            <person name="Hall N."/>
            <person name="Watson M."/>
            <person name="Adriaenssens E.M."/>
            <person name="Foster-Nyarko E."/>
            <person name="Jarju S."/>
            <person name="Secka A."/>
            <person name="Antonio M."/>
            <person name="Oren A."/>
            <person name="Chaudhuri R.R."/>
            <person name="La Ragione R."/>
            <person name="Hildebrand F."/>
            <person name="Pallen M.J."/>
        </authorList>
    </citation>
    <scope>NUCLEOTIDE SEQUENCE</scope>
    <source>
        <strain evidence="2">7886</strain>
    </source>
</reference>
<comment type="caution">
    <text evidence="3">The sequence shown here is derived from an EMBL/GenBank/DDBJ whole genome shotgun (WGS) entry which is preliminary data.</text>
</comment>
<reference evidence="3" key="2">
    <citation type="submission" date="2019-02" db="EMBL/GenBank/DDBJ databases">
        <authorList>
            <person name="Buron G."/>
            <person name="Chaylann A."/>
            <person name="Dolejs I."/>
            <person name="Forster J."/>
            <person name="Miks M.H."/>
        </authorList>
    </citation>
    <scope>NUCLEOTIDE SEQUENCE</scope>
    <source>
        <strain evidence="3">ATCC 29644</strain>
    </source>
</reference>
<evidence type="ECO:0000256" key="1">
    <source>
        <dbReference type="SAM" id="Phobius"/>
    </source>
</evidence>
<keyword evidence="4" id="KW-1185">Reference proteome</keyword>
<name>A0A4R5NGZ7_9LACO</name>
<feature type="transmembrane region" description="Helical" evidence="1">
    <location>
        <begin position="23"/>
        <end position="43"/>
    </location>
</feature>
<dbReference type="RefSeq" id="WP_010020908.1">
    <property type="nucleotide sequence ID" value="NZ_CP116587.1"/>
</dbReference>
<dbReference type="Proteomes" id="UP000295257">
    <property type="component" value="Unassembled WGS sequence"/>
</dbReference>
<reference evidence="2" key="4">
    <citation type="submission" date="2021-09" db="EMBL/GenBank/DDBJ databases">
        <authorList>
            <person name="Gilroy R."/>
        </authorList>
    </citation>
    <scope>NUCLEOTIDE SEQUENCE</scope>
    <source>
        <strain evidence="2">7886</strain>
    </source>
</reference>
<gene>
    <name evidence="3" type="ORF">C5L30_001285</name>
    <name evidence="2" type="ORF">K8V88_08190</name>
</gene>
<evidence type="ECO:0000313" key="2">
    <source>
        <dbReference type="EMBL" id="HJF87405.1"/>
    </source>
</evidence>
<dbReference type="AlphaFoldDB" id="A0A4R5NGZ7"/>
<organism evidence="3 4">
    <name type="scientific">Companilactobacillus farciminis</name>
    <dbReference type="NCBI Taxonomy" id="1612"/>
    <lineage>
        <taxon>Bacteria</taxon>
        <taxon>Bacillati</taxon>
        <taxon>Bacillota</taxon>
        <taxon>Bacilli</taxon>
        <taxon>Lactobacillales</taxon>
        <taxon>Lactobacillaceae</taxon>
        <taxon>Companilactobacillus</taxon>
    </lineage>
</organism>
<evidence type="ECO:0000313" key="4">
    <source>
        <dbReference type="Proteomes" id="UP000295257"/>
    </source>
</evidence>
<keyword evidence="1" id="KW-1133">Transmembrane helix</keyword>
<keyword evidence="1" id="KW-0812">Transmembrane</keyword>
<accession>A0A4R5NGZ7</accession>
<reference evidence="3 4" key="1">
    <citation type="journal article" date="2019" name="Appl. Microbiol. Biotechnol.">
        <title>Uncovering carbohydrate metabolism through a genotype-phenotype association study of 56 lactic acid bacteria genomes.</title>
        <authorList>
            <person name="Buron-Moles G."/>
            <person name="Chailyan A."/>
            <person name="Dolejs I."/>
            <person name="Forster J."/>
            <person name="Miks M.H."/>
        </authorList>
    </citation>
    <scope>NUCLEOTIDE SEQUENCE [LARGE SCALE GENOMIC DNA]</scope>
    <source>
        <strain evidence="3 4">ATCC 29644</strain>
    </source>
</reference>
<dbReference type="Proteomes" id="UP000747013">
    <property type="component" value="Unassembled WGS sequence"/>
</dbReference>
<sequence length="49" mass="5746">MTYLNHTNKLSTINNQKFQTHNWITSELLIGMYSGVFTNLLLVDNQLFK</sequence>
<evidence type="ECO:0000313" key="3">
    <source>
        <dbReference type="EMBL" id="TDG73793.1"/>
    </source>
</evidence>